<dbReference type="Proteomes" id="UP001283341">
    <property type="component" value="Unassembled WGS sequence"/>
</dbReference>
<dbReference type="AlphaFoldDB" id="A0AAE0M0B0"/>
<comment type="caution">
    <text evidence="2">The sequence shown here is derived from an EMBL/GenBank/DDBJ whole genome shotgun (WGS) entry which is preliminary data.</text>
</comment>
<evidence type="ECO:0000256" key="1">
    <source>
        <dbReference type="SAM" id="MobiDB-lite"/>
    </source>
</evidence>
<protein>
    <submittedName>
        <fullName evidence="2">Uncharacterized protein</fullName>
    </submittedName>
</protein>
<dbReference type="EMBL" id="JAUEDM010000007">
    <property type="protein sequence ID" value="KAK3313444.1"/>
    <property type="molecule type" value="Genomic_DNA"/>
</dbReference>
<keyword evidence="3" id="KW-1185">Reference proteome</keyword>
<evidence type="ECO:0000313" key="3">
    <source>
        <dbReference type="Proteomes" id="UP001283341"/>
    </source>
</evidence>
<name>A0AAE0M0B0_9PEZI</name>
<reference evidence="2" key="2">
    <citation type="submission" date="2023-06" db="EMBL/GenBank/DDBJ databases">
        <authorList>
            <consortium name="Lawrence Berkeley National Laboratory"/>
            <person name="Haridas S."/>
            <person name="Hensen N."/>
            <person name="Bonometti L."/>
            <person name="Westerberg I."/>
            <person name="Brannstrom I.O."/>
            <person name="Guillou S."/>
            <person name="Cros-Aarteil S."/>
            <person name="Calhoun S."/>
            <person name="Kuo A."/>
            <person name="Mondo S."/>
            <person name="Pangilinan J."/>
            <person name="Riley R."/>
            <person name="Labutti K."/>
            <person name="Andreopoulos B."/>
            <person name="Lipzen A."/>
            <person name="Chen C."/>
            <person name="Yanf M."/>
            <person name="Daum C."/>
            <person name="Ng V."/>
            <person name="Clum A."/>
            <person name="Steindorff A."/>
            <person name="Ohm R."/>
            <person name="Martin F."/>
            <person name="Silar P."/>
            <person name="Natvig D."/>
            <person name="Lalanne C."/>
            <person name="Gautier V."/>
            <person name="Ament-Velasquez S.L."/>
            <person name="Kruys A."/>
            <person name="Hutchinson M.I."/>
            <person name="Powell A.J."/>
            <person name="Barry K."/>
            <person name="Miller A.N."/>
            <person name="Grigoriev I.V."/>
            <person name="Debuchy R."/>
            <person name="Gladieux P."/>
            <person name="Thoren M.H."/>
            <person name="Johannesson H."/>
        </authorList>
    </citation>
    <scope>NUCLEOTIDE SEQUENCE</scope>
    <source>
        <strain evidence="2">CBS 118394</strain>
    </source>
</reference>
<gene>
    <name evidence="2" type="ORF">B0H66DRAFT_536712</name>
</gene>
<organism evidence="2 3">
    <name type="scientific">Apodospora peruviana</name>
    <dbReference type="NCBI Taxonomy" id="516989"/>
    <lineage>
        <taxon>Eukaryota</taxon>
        <taxon>Fungi</taxon>
        <taxon>Dikarya</taxon>
        <taxon>Ascomycota</taxon>
        <taxon>Pezizomycotina</taxon>
        <taxon>Sordariomycetes</taxon>
        <taxon>Sordariomycetidae</taxon>
        <taxon>Sordariales</taxon>
        <taxon>Lasiosphaeriaceae</taxon>
        <taxon>Apodospora</taxon>
    </lineage>
</organism>
<feature type="region of interest" description="Disordered" evidence="1">
    <location>
        <begin position="141"/>
        <end position="169"/>
    </location>
</feature>
<evidence type="ECO:0000313" key="2">
    <source>
        <dbReference type="EMBL" id="KAK3313444.1"/>
    </source>
</evidence>
<proteinExistence type="predicted"/>
<accession>A0AAE0M0B0</accession>
<sequence>MVLAAVHRSLLRDFLTKKSPGPKEIQGIYELIEFRNASMDLMDVLVELMKLRRPNGQLCALWDRQHGWTVRQNVALHDKKNLVFRQLINEGFRSAVPTVGSGFPGCRRSFTRPIHYMEACMALASWDAHMISEAMREMKRLKDEHEHETGGSNEDDNSTKRGWRGFFDR</sequence>
<reference evidence="2" key="1">
    <citation type="journal article" date="2023" name="Mol. Phylogenet. Evol.">
        <title>Genome-scale phylogeny and comparative genomics of the fungal order Sordariales.</title>
        <authorList>
            <person name="Hensen N."/>
            <person name="Bonometti L."/>
            <person name="Westerberg I."/>
            <person name="Brannstrom I.O."/>
            <person name="Guillou S."/>
            <person name="Cros-Aarteil S."/>
            <person name="Calhoun S."/>
            <person name="Haridas S."/>
            <person name="Kuo A."/>
            <person name="Mondo S."/>
            <person name="Pangilinan J."/>
            <person name="Riley R."/>
            <person name="LaButti K."/>
            <person name="Andreopoulos B."/>
            <person name="Lipzen A."/>
            <person name="Chen C."/>
            <person name="Yan M."/>
            <person name="Daum C."/>
            <person name="Ng V."/>
            <person name="Clum A."/>
            <person name="Steindorff A."/>
            <person name="Ohm R.A."/>
            <person name="Martin F."/>
            <person name="Silar P."/>
            <person name="Natvig D.O."/>
            <person name="Lalanne C."/>
            <person name="Gautier V."/>
            <person name="Ament-Velasquez S.L."/>
            <person name="Kruys A."/>
            <person name="Hutchinson M.I."/>
            <person name="Powell A.J."/>
            <person name="Barry K."/>
            <person name="Miller A.N."/>
            <person name="Grigoriev I.V."/>
            <person name="Debuchy R."/>
            <person name="Gladieux P."/>
            <person name="Hiltunen Thoren M."/>
            <person name="Johannesson H."/>
        </authorList>
    </citation>
    <scope>NUCLEOTIDE SEQUENCE</scope>
    <source>
        <strain evidence="2">CBS 118394</strain>
    </source>
</reference>